<dbReference type="GO" id="GO:0016989">
    <property type="term" value="F:sigma factor antagonist activity"/>
    <property type="evidence" value="ECO:0007669"/>
    <property type="project" value="TreeGrafter"/>
</dbReference>
<evidence type="ECO:0000313" key="4">
    <source>
        <dbReference type="EMBL" id="TYP77328.1"/>
    </source>
</evidence>
<sequence>MKKEELIVKWLEGELSEEELQEFKKIEEYDSYQKLYEHAEFFKPPLKVNKEKGFIDLRSRLDNATTKGTAKSRMYPLLRIAAVFAIIFGVYFTLFNDDSTKIQTIAAQNKTIALPDASEVSLNAASSLQYDKDTWQINREVKLKGEAYFKVAKGAKFDVTTKMGTVTVLGTQFNVKQRKDYFEVKCFEGLVSVTINKETTKLKPGETIRLLDGRIQQNNTLLASPSWINGKSNFESVPFELVIEEFERQYNTKVSIQGFDTSKIFSGSFVHDNKSLALQSITQPFKLSFEEKENSVKMFTFKND</sequence>
<protein>
    <submittedName>
        <fullName evidence="4">FecR family protein</fullName>
    </submittedName>
</protein>
<feature type="transmembrane region" description="Helical" evidence="1">
    <location>
        <begin position="77"/>
        <end position="95"/>
    </location>
</feature>
<evidence type="ECO:0000313" key="5">
    <source>
        <dbReference type="Proteomes" id="UP000324376"/>
    </source>
</evidence>
<keyword evidence="5" id="KW-1185">Reference proteome</keyword>
<dbReference type="EMBL" id="VNHU01000001">
    <property type="protein sequence ID" value="TYP77328.1"/>
    <property type="molecule type" value="Genomic_DNA"/>
</dbReference>
<organism evidence="4 5">
    <name type="scientific">Aquimarina intermedia</name>
    <dbReference type="NCBI Taxonomy" id="350814"/>
    <lineage>
        <taxon>Bacteria</taxon>
        <taxon>Pseudomonadati</taxon>
        <taxon>Bacteroidota</taxon>
        <taxon>Flavobacteriia</taxon>
        <taxon>Flavobacteriales</taxon>
        <taxon>Flavobacteriaceae</taxon>
        <taxon>Aquimarina</taxon>
    </lineage>
</organism>
<name>A0A5S5CF73_9FLAO</name>
<dbReference type="PANTHER" id="PTHR30273">
    <property type="entry name" value="PERIPLASMIC SIGNAL SENSOR AND SIGMA FACTOR ACTIVATOR FECR-RELATED"/>
    <property type="match status" value="1"/>
</dbReference>
<gene>
    <name evidence="4" type="ORF">BD809_101482</name>
</gene>
<evidence type="ECO:0000259" key="3">
    <source>
        <dbReference type="Pfam" id="PF16344"/>
    </source>
</evidence>
<feature type="domain" description="FecR protein" evidence="2">
    <location>
        <begin position="101"/>
        <end position="191"/>
    </location>
</feature>
<proteinExistence type="predicted"/>
<dbReference type="Gene3D" id="3.55.50.30">
    <property type="match status" value="1"/>
</dbReference>
<keyword evidence="1" id="KW-0472">Membrane</keyword>
<keyword evidence="1" id="KW-1133">Transmembrane helix</keyword>
<feature type="domain" description="Protein FecR C-terminal" evidence="3">
    <location>
        <begin position="233"/>
        <end position="296"/>
    </location>
</feature>
<evidence type="ECO:0000259" key="2">
    <source>
        <dbReference type="Pfam" id="PF04773"/>
    </source>
</evidence>
<dbReference type="PANTHER" id="PTHR30273:SF2">
    <property type="entry name" value="PROTEIN FECR"/>
    <property type="match status" value="1"/>
</dbReference>
<dbReference type="InterPro" id="IPR006860">
    <property type="entry name" value="FecR"/>
</dbReference>
<dbReference type="AlphaFoldDB" id="A0A5S5CF73"/>
<dbReference type="Pfam" id="PF16344">
    <property type="entry name" value="FecR_C"/>
    <property type="match status" value="1"/>
</dbReference>
<dbReference type="PIRSF" id="PIRSF018266">
    <property type="entry name" value="FecR"/>
    <property type="match status" value="1"/>
</dbReference>
<dbReference type="Proteomes" id="UP000324376">
    <property type="component" value="Unassembled WGS sequence"/>
</dbReference>
<keyword evidence="1" id="KW-0812">Transmembrane</keyword>
<accession>A0A5S5CF73</accession>
<dbReference type="InterPro" id="IPR032508">
    <property type="entry name" value="FecR_C"/>
</dbReference>
<dbReference type="OrthoDB" id="1097347at2"/>
<dbReference type="InterPro" id="IPR012373">
    <property type="entry name" value="Ferrdict_sens_TM"/>
</dbReference>
<dbReference type="Pfam" id="PF04773">
    <property type="entry name" value="FecR"/>
    <property type="match status" value="1"/>
</dbReference>
<reference evidence="4 5" key="1">
    <citation type="submission" date="2019-07" db="EMBL/GenBank/DDBJ databases">
        <title>Genomic Encyclopedia of Archaeal and Bacterial Type Strains, Phase II (KMG-II): from individual species to whole genera.</title>
        <authorList>
            <person name="Goeker M."/>
        </authorList>
    </citation>
    <scope>NUCLEOTIDE SEQUENCE [LARGE SCALE GENOMIC DNA]</scope>
    <source>
        <strain evidence="4 5">DSM 17527</strain>
    </source>
</reference>
<dbReference type="RefSeq" id="WP_148781343.1">
    <property type="nucleotide sequence ID" value="NZ_VNHU01000001.1"/>
</dbReference>
<dbReference type="Gene3D" id="2.60.120.1440">
    <property type="match status" value="1"/>
</dbReference>
<evidence type="ECO:0000256" key="1">
    <source>
        <dbReference type="SAM" id="Phobius"/>
    </source>
</evidence>
<comment type="caution">
    <text evidence="4">The sequence shown here is derived from an EMBL/GenBank/DDBJ whole genome shotgun (WGS) entry which is preliminary data.</text>
</comment>